<dbReference type="RefSeq" id="WP_407591678.1">
    <property type="nucleotide sequence ID" value="NZ_JBHDIY010000002.1"/>
</dbReference>
<keyword evidence="4" id="KW-1185">Reference proteome</keyword>
<evidence type="ECO:0000259" key="2">
    <source>
        <dbReference type="PROSITE" id="PS51123"/>
    </source>
</evidence>
<comment type="caution">
    <text evidence="3">The sequence shown here is derived from an EMBL/GenBank/DDBJ whole genome shotgun (WGS) entry which is preliminary data.</text>
</comment>
<evidence type="ECO:0000313" key="4">
    <source>
        <dbReference type="Proteomes" id="UP001627408"/>
    </source>
</evidence>
<feature type="domain" description="OmpA-like" evidence="2">
    <location>
        <begin position="1"/>
        <end position="47"/>
    </location>
</feature>
<dbReference type="InterPro" id="IPR006665">
    <property type="entry name" value="OmpA-like"/>
</dbReference>
<dbReference type="Gene3D" id="3.30.1330.60">
    <property type="entry name" value="OmpA-like domain"/>
    <property type="match status" value="1"/>
</dbReference>
<reference evidence="3 4" key="1">
    <citation type="submission" date="2024-08" db="EMBL/GenBank/DDBJ databases">
        <title>Tateyamaria sp. nov., isolated from marine algae.</title>
        <authorList>
            <person name="Choi B.J."/>
            <person name="Kim J.M."/>
            <person name="Lee J.K."/>
            <person name="Choi D.G."/>
            <person name="Bayburt H."/>
            <person name="Baek J.H."/>
            <person name="Han D.M."/>
            <person name="Jeon C.O."/>
        </authorList>
    </citation>
    <scope>NUCLEOTIDE SEQUENCE [LARGE SCALE GENOMIC DNA]</scope>
    <source>
        <strain evidence="3 4">KMU-156</strain>
    </source>
</reference>
<evidence type="ECO:0000313" key="3">
    <source>
        <dbReference type="EMBL" id="MFL4469773.1"/>
    </source>
</evidence>
<dbReference type="SUPFAM" id="SSF103088">
    <property type="entry name" value="OmpA-like"/>
    <property type="match status" value="1"/>
</dbReference>
<evidence type="ECO:0000256" key="1">
    <source>
        <dbReference type="PROSITE-ProRule" id="PRU00473"/>
    </source>
</evidence>
<dbReference type="PROSITE" id="PS51123">
    <property type="entry name" value="OMPA_2"/>
    <property type="match status" value="1"/>
</dbReference>
<name>A0ABW8UX89_9RHOB</name>
<dbReference type="Proteomes" id="UP001627408">
    <property type="component" value="Unassembled WGS sequence"/>
</dbReference>
<proteinExistence type="predicted"/>
<dbReference type="InterPro" id="IPR036737">
    <property type="entry name" value="OmpA-like_sf"/>
</dbReference>
<gene>
    <name evidence="3" type="ORF">ACERZ8_07800</name>
</gene>
<organism evidence="3 4">
    <name type="scientific">Tateyamaria armeniaca</name>
    <dbReference type="NCBI Taxonomy" id="2518930"/>
    <lineage>
        <taxon>Bacteria</taxon>
        <taxon>Pseudomonadati</taxon>
        <taxon>Pseudomonadota</taxon>
        <taxon>Alphaproteobacteria</taxon>
        <taxon>Rhodobacterales</taxon>
        <taxon>Roseobacteraceae</taxon>
        <taxon>Tateyamaria</taxon>
    </lineage>
</organism>
<sequence length="49" mass="5562">MELMRAVGIDVSRFEPIGFGARLPLAQGSAEDDDLNRRVEFDVRRLDVE</sequence>
<dbReference type="EMBL" id="JBHDIY010000002">
    <property type="protein sequence ID" value="MFL4469773.1"/>
    <property type="molecule type" value="Genomic_DNA"/>
</dbReference>
<keyword evidence="1" id="KW-0472">Membrane</keyword>
<accession>A0ABW8UX89</accession>
<protein>
    <recommendedName>
        <fullName evidence="2">OmpA-like domain-containing protein</fullName>
    </recommendedName>
</protein>